<evidence type="ECO:0000313" key="1">
    <source>
        <dbReference type="EMBL" id="SHL27160.1"/>
    </source>
</evidence>
<accession>A0A1M6Z9Q8</accession>
<reference evidence="1 2" key="1">
    <citation type="submission" date="2016-11" db="EMBL/GenBank/DDBJ databases">
        <authorList>
            <person name="Jaros S."/>
            <person name="Januszkiewicz K."/>
            <person name="Wedrychowicz H."/>
        </authorList>
    </citation>
    <scope>NUCLEOTIDE SEQUENCE [LARGE SCALE GENOMIC DNA]</scope>
    <source>
        <strain evidence="1 2">KHT3</strain>
    </source>
</reference>
<dbReference type="AlphaFoldDB" id="A0A1M6Z9Q8"/>
<dbReference type="Proteomes" id="UP000184130">
    <property type="component" value="Unassembled WGS sequence"/>
</dbReference>
<protein>
    <submittedName>
        <fullName evidence="1">Uncharacterized protein</fullName>
    </submittedName>
</protein>
<organism evidence="1 2">
    <name type="scientific">Xylanibacter ruminicola</name>
    <name type="common">Prevotella ruminicola</name>
    <dbReference type="NCBI Taxonomy" id="839"/>
    <lineage>
        <taxon>Bacteria</taxon>
        <taxon>Pseudomonadati</taxon>
        <taxon>Bacteroidota</taxon>
        <taxon>Bacteroidia</taxon>
        <taxon>Bacteroidales</taxon>
        <taxon>Prevotellaceae</taxon>
        <taxon>Xylanibacter</taxon>
    </lineage>
</organism>
<sequence>MLGQQEWIAIQNAPVQAQASFAVNTIYSSDKMSSEVYLCKDKVFILQLTFIF</sequence>
<gene>
    <name evidence="1" type="ORF">SAMN05216463_1454</name>
</gene>
<name>A0A1M6Z9Q8_XYLRU</name>
<proteinExistence type="predicted"/>
<dbReference type="EMBL" id="FRBD01000045">
    <property type="protein sequence ID" value="SHL27160.1"/>
    <property type="molecule type" value="Genomic_DNA"/>
</dbReference>
<evidence type="ECO:0000313" key="2">
    <source>
        <dbReference type="Proteomes" id="UP000184130"/>
    </source>
</evidence>